<evidence type="ECO:0000313" key="1">
    <source>
        <dbReference type="EMBL" id="RNA09378.1"/>
    </source>
</evidence>
<sequence>MRFDSIDVERLEKTCAFKTTLPLIKKKSKTCGMIFANTGKPSQVEVKGLMYFHVLSHYVQRATIGDLSCRPPPQASLAVAFL</sequence>
<proteinExistence type="predicted"/>
<keyword evidence="2" id="KW-1185">Reference proteome</keyword>
<reference evidence="1 2" key="1">
    <citation type="journal article" date="2018" name="Sci. Rep.">
        <title>Genomic signatures of local adaptation to the degree of environmental predictability in rotifers.</title>
        <authorList>
            <person name="Franch-Gras L."/>
            <person name="Hahn C."/>
            <person name="Garcia-Roger E.M."/>
            <person name="Carmona M.J."/>
            <person name="Serra M."/>
            <person name="Gomez A."/>
        </authorList>
    </citation>
    <scope>NUCLEOTIDE SEQUENCE [LARGE SCALE GENOMIC DNA]</scope>
    <source>
        <strain evidence="1">HYR1</strain>
    </source>
</reference>
<dbReference type="Proteomes" id="UP000276133">
    <property type="component" value="Unassembled WGS sequence"/>
</dbReference>
<dbReference type="AlphaFoldDB" id="A0A3M7QEJ2"/>
<gene>
    <name evidence="1" type="ORF">BpHYR1_003552</name>
</gene>
<comment type="caution">
    <text evidence="1">The sequence shown here is derived from an EMBL/GenBank/DDBJ whole genome shotgun (WGS) entry which is preliminary data.</text>
</comment>
<name>A0A3M7QEJ2_BRAPC</name>
<evidence type="ECO:0000313" key="2">
    <source>
        <dbReference type="Proteomes" id="UP000276133"/>
    </source>
</evidence>
<accession>A0A3M7QEJ2</accession>
<dbReference type="EMBL" id="REGN01006472">
    <property type="protein sequence ID" value="RNA09378.1"/>
    <property type="molecule type" value="Genomic_DNA"/>
</dbReference>
<protein>
    <submittedName>
        <fullName evidence="1">Uncharacterized protein</fullName>
    </submittedName>
</protein>
<organism evidence="1 2">
    <name type="scientific">Brachionus plicatilis</name>
    <name type="common">Marine rotifer</name>
    <name type="synonym">Brachionus muelleri</name>
    <dbReference type="NCBI Taxonomy" id="10195"/>
    <lineage>
        <taxon>Eukaryota</taxon>
        <taxon>Metazoa</taxon>
        <taxon>Spiralia</taxon>
        <taxon>Gnathifera</taxon>
        <taxon>Rotifera</taxon>
        <taxon>Eurotatoria</taxon>
        <taxon>Monogononta</taxon>
        <taxon>Pseudotrocha</taxon>
        <taxon>Ploima</taxon>
        <taxon>Brachionidae</taxon>
        <taxon>Brachionus</taxon>
    </lineage>
</organism>